<dbReference type="AlphaFoldDB" id="A0A192A532"/>
<dbReference type="OrthoDB" id="6934054at2"/>
<protein>
    <submittedName>
        <fullName evidence="1">Uncharacterized protein</fullName>
    </submittedName>
</protein>
<reference evidence="2" key="1">
    <citation type="submission" date="2016-06" db="EMBL/GenBank/DDBJ databases">
        <authorList>
            <person name="Xu Y."/>
            <person name="Nagy A."/>
            <person name="Yan X."/>
            <person name="Kim S.W."/>
            <person name="Haley B."/>
            <person name="Liu N.T."/>
            <person name="Nou X."/>
        </authorList>
    </citation>
    <scope>NUCLEOTIDE SEQUENCE [LARGE SCALE GENOMIC DNA]</scope>
    <source>
        <strain evidence="2">ATCC 49129</strain>
    </source>
</reference>
<gene>
    <name evidence="1" type="ORF">A9Y76_23440</name>
</gene>
<dbReference type="EMBL" id="CP016023">
    <property type="protein sequence ID" value="ANJ75453.1"/>
    <property type="molecule type" value="Genomic_DNA"/>
</dbReference>
<evidence type="ECO:0000313" key="2">
    <source>
        <dbReference type="Proteomes" id="UP000078572"/>
    </source>
</evidence>
<evidence type="ECO:0000313" key="1">
    <source>
        <dbReference type="EMBL" id="ANJ75453.1"/>
    </source>
</evidence>
<sequence>MPIQGYSVGRDYTLVIQTANGTLQPNKITAFKSKQDVTDVRVKRLDGITDHVRFFDGWSGSFDVERQDATLDNYFAQLEAGYYAGVNETPAQIYETIQEANGSVSQFRYDGVLMTLADAGNRAGDATIKQSVNFVASRRIKVS</sequence>
<dbReference type="GeneID" id="61528999"/>
<name>A0A192A532_9RALS</name>
<dbReference type="RefSeq" id="WP_064808060.1">
    <property type="nucleotide sequence ID" value="NZ_CP016023.1"/>
</dbReference>
<proteinExistence type="predicted"/>
<accession>A0A192A532</accession>
<dbReference type="Proteomes" id="UP000078572">
    <property type="component" value="Chromosome 2"/>
</dbReference>
<keyword evidence="2" id="KW-1185">Reference proteome</keyword>
<organism evidence="1 2">
    <name type="scientific">Ralstonia insidiosa</name>
    <dbReference type="NCBI Taxonomy" id="190721"/>
    <lineage>
        <taxon>Bacteria</taxon>
        <taxon>Pseudomonadati</taxon>
        <taxon>Pseudomonadota</taxon>
        <taxon>Betaproteobacteria</taxon>
        <taxon>Burkholderiales</taxon>
        <taxon>Burkholderiaceae</taxon>
        <taxon>Ralstonia</taxon>
    </lineage>
</organism>